<reference evidence="3" key="1">
    <citation type="submission" date="2025-08" db="UniProtKB">
        <authorList>
            <consortium name="Ensembl"/>
        </authorList>
    </citation>
    <scope>IDENTIFICATION</scope>
</reference>
<keyword evidence="2" id="KW-0732">Signal</keyword>
<feature type="transmembrane region" description="Helical" evidence="1">
    <location>
        <begin position="30"/>
        <end position="48"/>
    </location>
</feature>
<dbReference type="PANTHER" id="PTHR36878">
    <property type="entry name" value="SMALL INTEGRAL MEMBRANE PROTEIN 30"/>
    <property type="match status" value="1"/>
</dbReference>
<dbReference type="PANTHER" id="PTHR36878:SF1">
    <property type="entry name" value="SMALL INTEGRAL MEMBRANE PROTEIN 30"/>
    <property type="match status" value="1"/>
</dbReference>
<keyword evidence="4" id="KW-1185">Reference proteome</keyword>
<accession>A0A8D2JFG9</accession>
<organism evidence="3 4">
    <name type="scientific">Varanus komodoensis</name>
    <name type="common">Komodo dragon</name>
    <dbReference type="NCBI Taxonomy" id="61221"/>
    <lineage>
        <taxon>Eukaryota</taxon>
        <taxon>Metazoa</taxon>
        <taxon>Chordata</taxon>
        <taxon>Craniata</taxon>
        <taxon>Vertebrata</taxon>
        <taxon>Euteleostomi</taxon>
        <taxon>Lepidosauria</taxon>
        <taxon>Squamata</taxon>
        <taxon>Bifurcata</taxon>
        <taxon>Unidentata</taxon>
        <taxon>Episquamata</taxon>
        <taxon>Toxicofera</taxon>
        <taxon>Anguimorpha</taxon>
        <taxon>Paleoanguimorpha</taxon>
        <taxon>Varanoidea</taxon>
        <taxon>Varanidae</taxon>
        <taxon>Varanus</taxon>
    </lineage>
</organism>
<keyword evidence="1" id="KW-0472">Membrane</keyword>
<feature type="chain" id="PRO_5034328159" evidence="2">
    <location>
        <begin position="21"/>
        <end position="108"/>
    </location>
</feature>
<reference evidence="3" key="2">
    <citation type="submission" date="2025-09" db="UniProtKB">
        <authorList>
            <consortium name="Ensembl"/>
        </authorList>
    </citation>
    <scope>IDENTIFICATION</scope>
</reference>
<sequence>PNSLFLVLFSLLMGLPVVEAMDTGDALALLLGAVLSCIGFCCFWRRFLNDQLFSIIISCTVCSVFNKIVLGGISEVLNEMMGHQEPNPDGCPLVFQCNLVNKLSSYRV</sequence>
<keyword evidence="1" id="KW-1133">Transmembrane helix</keyword>
<name>A0A8D2JFG9_VARKO</name>
<evidence type="ECO:0000256" key="1">
    <source>
        <dbReference type="SAM" id="Phobius"/>
    </source>
</evidence>
<dbReference type="AlphaFoldDB" id="A0A8D2JFG9"/>
<proteinExistence type="predicted"/>
<protein>
    <submittedName>
        <fullName evidence="3">Uncharacterized protein</fullName>
    </submittedName>
</protein>
<dbReference type="InterPro" id="IPR031742">
    <property type="entry name" value="DUF4730"/>
</dbReference>
<keyword evidence="1" id="KW-0812">Transmembrane</keyword>
<evidence type="ECO:0000313" key="4">
    <source>
        <dbReference type="Proteomes" id="UP000694545"/>
    </source>
</evidence>
<dbReference type="Proteomes" id="UP000694545">
    <property type="component" value="Unplaced"/>
</dbReference>
<dbReference type="Ensembl" id="ENSVKKT00000011146.1">
    <property type="protein sequence ID" value="ENSVKKP00000010885.1"/>
    <property type="gene ID" value="ENSVKKG00000007644.1"/>
</dbReference>
<evidence type="ECO:0000313" key="3">
    <source>
        <dbReference type="Ensembl" id="ENSVKKP00000010885.1"/>
    </source>
</evidence>
<feature type="signal peptide" evidence="2">
    <location>
        <begin position="1"/>
        <end position="20"/>
    </location>
</feature>
<dbReference type="Pfam" id="PF15873">
    <property type="entry name" value="DUF4730"/>
    <property type="match status" value="1"/>
</dbReference>
<evidence type="ECO:0000256" key="2">
    <source>
        <dbReference type="SAM" id="SignalP"/>
    </source>
</evidence>